<reference evidence="1 2" key="1">
    <citation type="journal article" date="2020" name="G3 (Bethesda)">
        <title>Genetic Underpinnings of Host Manipulation by Ophiocordyceps as Revealed by Comparative Transcriptomics.</title>
        <authorList>
            <person name="Will I."/>
            <person name="Das B."/>
            <person name="Trinh T."/>
            <person name="Brachmann A."/>
            <person name="Ohm R.A."/>
            <person name="de Bekker C."/>
        </authorList>
    </citation>
    <scope>NUCLEOTIDE SEQUENCE [LARGE SCALE GENOMIC DNA]</scope>
    <source>
        <strain evidence="1 2">EC05</strain>
    </source>
</reference>
<dbReference type="Proteomes" id="UP000562929">
    <property type="component" value="Unassembled WGS sequence"/>
</dbReference>
<sequence>MVQNNVFTSNVVPDEPGVLLAAFDNVAESQTCIELLNRTHELWCGKSCPRDMSCTFLHYPRVKPPASSSRNVRLRYNKSTAHLFSVTSSDVYCVNTPQLHQHNFWPLLENAFHKVDQARARSGALPVDYTDWSKKSNDSAGQMVRYMCRDVLQWTGCWVGEKCTSSECNMANRYTAFAGIPDDMCIPPLDLVSGRLRLYGRTCRSLVEEMDEENWGRDGIHVLASLIRQYLVQYIEKVEDHDSSKGKGIHDQLNDSSGVWDSTIFHTHTGNTYGVLIMVARLHDTGLLRNEWLWDSSVCNLISLDVSKSAMGIYTIDDFAPTAIRGESNADNTRRVHAERSRKYRSLYSDLMDDLVYSNAPECIVNYAHSGFMYSLLGHRYAERRMGSRMPITPCMEEELRRIFGTEPVDAEVEDLYQQRKMERA</sequence>
<protein>
    <submittedName>
        <fullName evidence="1">Uncharacterized protein</fullName>
    </submittedName>
</protein>
<dbReference type="OrthoDB" id="4658148at2759"/>
<name>A0A8H4VFB6_9HYPO</name>
<dbReference type="AlphaFoldDB" id="A0A8H4VFB6"/>
<keyword evidence="2" id="KW-1185">Reference proteome</keyword>
<evidence type="ECO:0000313" key="1">
    <source>
        <dbReference type="EMBL" id="KAF4592091.1"/>
    </source>
</evidence>
<accession>A0A8H4VFB6</accession>
<gene>
    <name evidence="1" type="ORF">GQ602_002390</name>
</gene>
<evidence type="ECO:0000313" key="2">
    <source>
        <dbReference type="Proteomes" id="UP000562929"/>
    </source>
</evidence>
<organism evidence="1 2">
    <name type="scientific">Ophiocordyceps camponoti-floridani</name>
    <dbReference type="NCBI Taxonomy" id="2030778"/>
    <lineage>
        <taxon>Eukaryota</taxon>
        <taxon>Fungi</taxon>
        <taxon>Dikarya</taxon>
        <taxon>Ascomycota</taxon>
        <taxon>Pezizomycotina</taxon>
        <taxon>Sordariomycetes</taxon>
        <taxon>Hypocreomycetidae</taxon>
        <taxon>Hypocreales</taxon>
        <taxon>Ophiocordycipitaceae</taxon>
        <taxon>Ophiocordyceps</taxon>
    </lineage>
</organism>
<dbReference type="EMBL" id="JAACLJ010000002">
    <property type="protein sequence ID" value="KAF4592091.1"/>
    <property type="molecule type" value="Genomic_DNA"/>
</dbReference>
<proteinExistence type="predicted"/>
<comment type="caution">
    <text evidence="1">The sequence shown here is derived from an EMBL/GenBank/DDBJ whole genome shotgun (WGS) entry which is preliminary data.</text>
</comment>